<evidence type="ECO:0000313" key="3">
    <source>
        <dbReference type="Proteomes" id="UP001283361"/>
    </source>
</evidence>
<keyword evidence="3" id="KW-1185">Reference proteome</keyword>
<organism evidence="2 3">
    <name type="scientific">Elysia crispata</name>
    <name type="common">lettuce slug</name>
    <dbReference type="NCBI Taxonomy" id="231223"/>
    <lineage>
        <taxon>Eukaryota</taxon>
        <taxon>Metazoa</taxon>
        <taxon>Spiralia</taxon>
        <taxon>Lophotrochozoa</taxon>
        <taxon>Mollusca</taxon>
        <taxon>Gastropoda</taxon>
        <taxon>Heterobranchia</taxon>
        <taxon>Euthyneura</taxon>
        <taxon>Panpulmonata</taxon>
        <taxon>Sacoglossa</taxon>
        <taxon>Placobranchoidea</taxon>
        <taxon>Plakobranchidae</taxon>
        <taxon>Elysia</taxon>
    </lineage>
</organism>
<reference evidence="2" key="1">
    <citation type="journal article" date="2023" name="G3 (Bethesda)">
        <title>A reference genome for the long-term kleptoplast-retaining sea slug Elysia crispata morphotype clarki.</title>
        <authorList>
            <person name="Eastman K.E."/>
            <person name="Pendleton A.L."/>
            <person name="Shaikh M.A."/>
            <person name="Suttiyut T."/>
            <person name="Ogas R."/>
            <person name="Tomko P."/>
            <person name="Gavelis G."/>
            <person name="Widhalm J.R."/>
            <person name="Wisecaver J.H."/>
        </authorList>
    </citation>
    <scope>NUCLEOTIDE SEQUENCE</scope>
    <source>
        <strain evidence="2">ECLA1</strain>
    </source>
</reference>
<accession>A0AAE0YJ42</accession>
<name>A0AAE0YJ42_9GAST</name>
<proteinExistence type="predicted"/>
<dbReference type="EMBL" id="JAWDGP010006115">
    <property type="protein sequence ID" value="KAK3746810.1"/>
    <property type="molecule type" value="Genomic_DNA"/>
</dbReference>
<evidence type="ECO:0000256" key="1">
    <source>
        <dbReference type="SAM" id="MobiDB-lite"/>
    </source>
</evidence>
<dbReference type="Proteomes" id="UP001283361">
    <property type="component" value="Unassembled WGS sequence"/>
</dbReference>
<feature type="region of interest" description="Disordered" evidence="1">
    <location>
        <begin position="87"/>
        <end position="127"/>
    </location>
</feature>
<sequence>MPESSFVPRGDNWSSSGQQRLHFSPYSCIAGLMEASRTTLTKDSCCHKTAKVRASRHVDGVTAMSLAQCPQLGAVDWAGVEKTLQDPVGTRHQAPGTPGSRQQAAARPRSGSGEQTTTARPRDPPSDQDRFCGTAVMLYLLGCCDGVFIWVHLVCLLRPALTRNGWSSGTLVLLSGWLTPPRSYPPPPPSFSLPRPSFTRLCFLDKPLRIPKCFPFRARFFLIPRVKAKKRISTPQQSLGLGLTPRFINCQEFCGALFPDLTPDDP</sequence>
<comment type="caution">
    <text evidence="2">The sequence shown here is derived from an EMBL/GenBank/DDBJ whole genome shotgun (WGS) entry which is preliminary data.</text>
</comment>
<protein>
    <submittedName>
        <fullName evidence="2">Uncharacterized protein</fullName>
    </submittedName>
</protein>
<evidence type="ECO:0000313" key="2">
    <source>
        <dbReference type="EMBL" id="KAK3746810.1"/>
    </source>
</evidence>
<dbReference type="AlphaFoldDB" id="A0AAE0YJ42"/>
<gene>
    <name evidence="2" type="ORF">RRG08_031338</name>
</gene>